<dbReference type="GO" id="GO:0022857">
    <property type="term" value="F:transmembrane transporter activity"/>
    <property type="evidence" value="ECO:0007669"/>
    <property type="project" value="TreeGrafter"/>
</dbReference>
<dbReference type="InterPro" id="IPR055348">
    <property type="entry name" value="DctQ"/>
</dbReference>
<evidence type="ECO:0000256" key="7">
    <source>
        <dbReference type="ARBA" id="ARBA00023136"/>
    </source>
</evidence>
<feature type="region of interest" description="Disordered" evidence="9">
    <location>
        <begin position="220"/>
        <end position="257"/>
    </location>
</feature>
<dbReference type="AlphaFoldDB" id="A0A5J6V829"/>
<accession>A0A5J6V829</accession>
<evidence type="ECO:0000256" key="5">
    <source>
        <dbReference type="ARBA" id="ARBA00022692"/>
    </source>
</evidence>
<keyword evidence="4" id="KW-0997">Cell inner membrane</keyword>
<name>A0A5J6V829_9MICO</name>
<comment type="similarity">
    <text evidence="8">Belongs to the TRAP transporter small permease family.</text>
</comment>
<evidence type="ECO:0000256" key="1">
    <source>
        <dbReference type="ARBA" id="ARBA00004429"/>
    </source>
</evidence>
<reference evidence="12 13" key="1">
    <citation type="submission" date="2019-09" db="EMBL/GenBank/DDBJ databases">
        <title>Serinicoccus pratensis sp. nov., isolated from meadow soil.</title>
        <authorList>
            <person name="Zhang W."/>
        </authorList>
    </citation>
    <scope>NUCLEOTIDE SEQUENCE [LARGE SCALE GENOMIC DNA]</scope>
    <source>
        <strain evidence="12 13">W204</strain>
    </source>
</reference>
<organism evidence="12 13">
    <name type="scientific">Ornithinimicrobium pratense</name>
    <dbReference type="NCBI Taxonomy" id="2593973"/>
    <lineage>
        <taxon>Bacteria</taxon>
        <taxon>Bacillati</taxon>
        <taxon>Actinomycetota</taxon>
        <taxon>Actinomycetes</taxon>
        <taxon>Micrococcales</taxon>
        <taxon>Ornithinimicrobiaceae</taxon>
        <taxon>Ornithinimicrobium</taxon>
    </lineage>
</organism>
<keyword evidence="2" id="KW-0813">Transport</keyword>
<evidence type="ECO:0000256" key="2">
    <source>
        <dbReference type="ARBA" id="ARBA00022448"/>
    </source>
</evidence>
<protein>
    <submittedName>
        <fullName evidence="12">TRAP transporter small permease</fullName>
    </submittedName>
</protein>
<feature type="compositionally biased region" description="Basic and acidic residues" evidence="9">
    <location>
        <begin position="220"/>
        <end position="233"/>
    </location>
</feature>
<proteinExistence type="inferred from homology"/>
<feature type="transmembrane region" description="Helical" evidence="10">
    <location>
        <begin position="74"/>
        <end position="91"/>
    </location>
</feature>
<dbReference type="PANTHER" id="PTHR35011:SF2">
    <property type="entry name" value="2,3-DIKETO-L-GULONATE TRAP TRANSPORTER SMALL PERMEASE PROTEIN YIAM"/>
    <property type="match status" value="1"/>
</dbReference>
<evidence type="ECO:0000256" key="8">
    <source>
        <dbReference type="ARBA" id="ARBA00038436"/>
    </source>
</evidence>
<feature type="transmembrane region" description="Helical" evidence="10">
    <location>
        <begin position="157"/>
        <end position="178"/>
    </location>
</feature>
<gene>
    <name evidence="12" type="ORF">FY030_14375</name>
</gene>
<keyword evidence="13" id="KW-1185">Reference proteome</keyword>
<keyword evidence="7 10" id="KW-0472">Membrane</keyword>
<evidence type="ECO:0000313" key="13">
    <source>
        <dbReference type="Proteomes" id="UP000326546"/>
    </source>
</evidence>
<keyword evidence="5 10" id="KW-0812">Transmembrane</keyword>
<feature type="transmembrane region" description="Helical" evidence="10">
    <location>
        <begin position="38"/>
        <end position="62"/>
    </location>
</feature>
<feature type="transmembrane region" description="Helical" evidence="10">
    <location>
        <begin position="112"/>
        <end position="137"/>
    </location>
</feature>
<evidence type="ECO:0000256" key="4">
    <source>
        <dbReference type="ARBA" id="ARBA00022519"/>
    </source>
</evidence>
<keyword evidence="3" id="KW-1003">Cell membrane</keyword>
<dbReference type="OrthoDB" id="9794346at2"/>
<evidence type="ECO:0000256" key="3">
    <source>
        <dbReference type="ARBA" id="ARBA00022475"/>
    </source>
</evidence>
<dbReference type="KEGG" id="serw:FY030_14375"/>
<comment type="subcellular location">
    <subcellularLocation>
        <location evidence="1">Cell inner membrane</location>
        <topology evidence="1">Multi-pass membrane protein</topology>
    </subcellularLocation>
</comment>
<dbReference type="GO" id="GO:0005886">
    <property type="term" value="C:plasma membrane"/>
    <property type="evidence" value="ECO:0007669"/>
    <property type="project" value="UniProtKB-SubCell"/>
</dbReference>
<evidence type="ECO:0000256" key="6">
    <source>
        <dbReference type="ARBA" id="ARBA00022989"/>
    </source>
</evidence>
<sequence length="257" mass="28082">MDREPNLGSTPAPPLDRPEPSLLTKALTFRWATWLSELTGYLSGVALVAATFVTAHGVFVRYVLRESTIWQTETTIYLMMFVTFVGAAYGLKHHAHVGVDLLVERVDGRARLAWKLVTSVLCLAVVLVVLWLSFQMWHTAWQGGHRSATAWRAPLSIAYAILPIGMLLVALQLVAMIIEGIQGLRGRIPLSEVSLMRAATELAHAQTHIEVVELAEAKEAADEARADAARADADSESQPEPEQGPARPGRATERGSD</sequence>
<feature type="domain" description="Tripartite ATP-independent periplasmic transporters DctQ component" evidence="11">
    <location>
        <begin position="52"/>
        <end position="182"/>
    </location>
</feature>
<dbReference type="GO" id="GO:0015740">
    <property type="term" value="P:C4-dicarboxylate transport"/>
    <property type="evidence" value="ECO:0007669"/>
    <property type="project" value="TreeGrafter"/>
</dbReference>
<dbReference type="EMBL" id="CP044427">
    <property type="protein sequence ID" value="QFG69727.1"/>
    <property type="molecule type" value="Genomic_DNA"/>
</dbReference>
<evidence type="ECO:0000313" key="12">
    <source>
        <dbReference type="EMBL" id="QFG69727.1"/>
    </source>
</evidence>
<dbReference type="InterPro" id="IPR007387">
    <property type="entry name" value="TRAP_DctQ"/>
</dbReference>
<evidence type="ECO:0000259" key="11">
    <source>
        <dbReference type="Pfam" id="PF04290"/>
    </source>
</evidence>
<dbReference type="RefSeq" id="WP_158062221.1">
    <property type="nucleotide sequence ID" value="NZ_CP044427.1"/>
</dbReference>
<dbReference type="Pfam" id="PF04290">
    <property type="entry name" value="DctQ"/>
    <property type="match status" value="1"/>
</dbReference>
<dbReference type="Proteomes" id="UP000326546">
    <property type="component" value="Chromosome"/>
</dbReference>
<evidence type="ECO:0000256" key="10">
    <source>
        <dbReference type="SAM" id="Phobius"/>
    </source>
</evidence>
<dbReference type="PANTHER" id="PTHR35011">
    <property type="entry name" value="2,3-DIKETO-L-GULONATE TRAP TRANSPORTER SMALL PERMEASE PROTEIN YIAM"/>
    <property type="match status" value="1"/>
</dbReference>
<keyword evidence="6 10" id="KW-1133">Transmembrane helix</keyword>
<evidence type="ECO:0000256" key="9">
    <source>
        <dbReference type="SAM" id="MobiDB-lite"/>
    </source>
</evidence>